<evidence type="ECO:0000256" key="1">
    <source>
        <dbReference type="SAM" id="Phobius"/>
    </source>
</evidence>
<evidence type="ECO:0000313" key="2">
    <source>
        <dbReference type="EMBL" id="VYU35976.1"/>
    </source>
</evidence>
<keyword evidence="1" id="KW-1133">Transmembrane helix</keyword>
<sequence length="118" mass="13666">MKNAILDKSFNFSLDIVKLYLKLKNEKEYILSKQLVRSATSIGANVTEAQYAQSKKDFISKMSIALKEANESEYWINLLIKAIPYNSLISQFLNSFITSLLHYLIPSLLIFFIFSFFH</sequence>
<dbReference type="InterPro" id="IPR012657">
    <property type="entry name" value="23S_rRNA-intervening_sequence"/>
</dbReference>
<dbReference type="AlphaFoldDB" id="A0A6N3E2T5"/>
<dbReference type="PANTHER" id="PTHR38471">
    <property type="entry name" value="FOUR HELIX BUNDLE PROTEIN"/>
    <property type="match status" value="1"/>
</dbReference>
<accession>A0A6N3E2T5</accession>
<dbReference type="Pfam" id="PF05635">
    <property type="entry name" value="23S_rRNA_IVP"/>
    <property type="match status" value="1"/>
</dbReference>
<dbReference type="NCBIfam" id="TIGR02436">
    <property type="entry name" value="four helix bundle protein"/>
    <property type="match status" value="1"/>
</dbReference>
<organism evidence="2">
    <name type="scientific">Clostridium tertium</name>
    <dbReference type="NCBI Taxonomy" id="1559"/>
    <lineage>
        <taxon>Bacteria</taxon>
        <taxon>Bacillati</taxon>
        <taxon>Bacillota</taxon>
        <taxon>Clostridia</taxon>
        <taxon>Eubacteriales</taxon>
        <taxon>Clostridiaceae</taxon>
        <taxon>Clostridium</taxon>
    </lineage>
</organism>
<proteinExistence type="predicted"/>
<dbReference type="PANTHER" id="PTHR38471:SF2">
    <property type="entry name" value="FOUR HELIX BUNDLE PROTEIN"/>
    <property type="match status" value="1"/>
</dbReference>
<dbReference type="SUPFAM" id="SSF158446">
    <property type="entry name" value="IVS-encoded protein-like"/>
    <property type="match status" value="1"/>
</dbReference>
<name>A0A6N3E2T5_9CLOT</name>
<dbReference type="Gene3D" id="1.20.1440.60">
    <property type="entry name" value="23S rRNA-intervening sequence"/>
    <property type="match status" value="1"/>
</dbReference>
<gene>
    <name evidence="2" type="ORF">CTLFYP3_02168</name>
</gene>
<dbReference type="EMBL" id="CACRTO010000020">
    <property type="protein sequence ID" value="VYU35976.1"/>
    <property type="molecule type" value="Genomic_DNA"/>
</dbReference>
<keyword evidence="1" id="KW-0812">Transmembrane</keyword>
<dbReference type="InterPro" id="IPR036583">
    <property type="entry name" value="23S_rRNA_IVS_sf"/>
</dbReference>
<reference evidence="2" key="1">
    <citation type="submission" date="2019-11" db="EMBL/GenBank/DDBJ databases">
        <authorList>
            <person name="Feng L."/>
        </authorList>
    </citation>
    <scope>NUCLEOTIDE SEQUENCE</scope>
    <source>
        <strain evidence="2">CTertiumLFYP3</strain>
    </source>
</reference>
<dbReference type="RefSeq" id="WP_156626618.1">
    <property type="nucleotide sequence ID" value="NZ_CACRTO010000020.1"/>
</dbReference>
<evidence type="ECO:0008006" key="3">
    <source>
        <dbReference type="Google" id="ProtNLM"/>
    </source>
</evidence>
<protein>
    <recommendedName>
        <fullName evidence="3">Four helix bundle protein</fullName>
    </recommendedName>
</protein>
<keyword evidence="1" id="KW-0472">Membrane</keyword>
<feature type="transmembrane region" description="Helical" evidence="1">
    <location>
        <begin position="100"/>
        <end position="117"/>
    </location>
</feature>